<keyword evidence="4" id="KW-1185">Reference proteome</keyword>
<keyword evidence="1" id="KW-0175">Coiled coil</keyword>
<protein>
    <submittedName>
        <fullName evidence="3">Uncharacterized protein</fullName>
    </submittedName>
</protein>
<sequence length="441" mass="52320">MKFKISIIVIYFYGGNAGESTNEMKCSNKVSKRTSFELDSVYPEKRSKGENHTSQPSSSRVNEKTTGFEIEIYLLERLCKELKNDFEQHNKEKNTDTDDSKKIKQGQIKKIAEMVLERMNFFYKICSEENKQETILNVQKCSDALVSSGWSLLFEKDKEIMIFDGYLEYNKKADFVKKLAIYKERMKIATDKEKTITNFYRKFAANLAYDLNMRFAHFNEASPAIIELDNFQVDYLLIAEIFNLQKYFRNNPMLLCLYNLFSNKNNGFPKFLFVRYLSLFFKRNNVQHSVEFKPLLGLFWTVSCFIDYILFGEYSDKNVAISIRDSIPNPTLENSKVPLYEMCEWRNHSDLNNIFILSMPKPYIDYLLYNQDYNQNIHPKEMLKAILLEYLYKHLMLNEMFSFSVFEEEKYLLFLKKLEKNVLCYGCLMEECMAILQTKRY</sequence>
<evidence type="ECO:0000313" key="4">
    <source>
        <dbReference type="Proteomes" id="UP000740883"/>
    </source>
</evidence>
<name>A0A9P6KXB0_9MICR</name>
<proteinExistence type="predicted"/>
<evidence type="ECO:0000313" key="3">
    <source>
        <dbReference type="EMBL" id="KAF9761092.1"/>
    </source>
</evidence>
<organism evidence="3 4">
    <name type="scientific">Nosema granulosis</name>
    <dbReference type="NCBI Taxonomy" id="83296"/>
    <lineage>
        <taxon>Eukaryota</taxon>
        <taxon>Fungi</taxon>
        <taxon>Fungi incertae sedis</taxon>
        <taxon>Microsporidia</taxon>
        <taxon>Nosematidae</taxon>
        <taxon>Nosema</taxon>
    </lineage>
</organism>
<dbReference type="Proteomes" id="UP000740883">
    <property type="component" value="Unassembled WGS sequence"/>
</dbReference>
<gene>
    <name evidence="3" type="ORF">NGRA_2861</name>
</gene>
<feature type="compositionally biased region" description="Basic and acidic residues" evidence="2">
    <location>
        <begin position="42"/>
        <end position="51"/>
    </location>
</feature>
<dbReference type="AlphaFoldDB" id="A0A9P6KXB0"/>
<accession>A0A9P6KXB0</accession>
<evidence type="ECO:0000256" key="2">
    <source>
        <dbReference type="SAM" id="MobiDB-lite"/>
    </source>
</evidence>
<reference evidence="3 4" key="1">
    <citation type="journal article" date="2020" name="Genome Biol. Evol.">
        <title>Comparative genomics of strictly vertically transmitted, feminizing microsporidia endosymbionts of amphipod crustaceans.</title>
        <authorList>
            <person name="Cormier A."/>
            <person name="Chebbi M.A."/>
            <person name="Giraud I."/>
            <person name="Wattier R."/>
            <person name="Teixeira M."/>
            <person name="Gilbert C."/>
            <person name="Rigaud T."/>
            <person name="Cordaux R."/>
        </authorList>
    </citation>
    <scope>NUCLEOTIDE SEQUENCE [LARGE SCALE GENOMIC DNA]</scope>
    <source>
        <strain evidence="3 4">Ou3-Ou53</strain>
    </source>
</reference>
<feature type="coiled-coil region" evidence="1">
    <location>
        <begin position="72"/>
        <end position="99"/>
    </location>
</feature>
<feature type="region of interest" description="Disordered" evidence="2">
    <location>
        <begin position="41"/>
        <end position="63"/>
    </location>
</feature>
<dbReference type="EMBL" id="SBJO01000424">
    <property type="protein sequence ID" value="KAF9761092.1"/>
    <property type="molecule type" value="Genomic_DNA"/>
</dbReference>
<evidence type="ECO:0000256" key="1">
    <source>
        <dbReference type="SAM" id="Coils"/>
    </source>
</evidence>
<comment type="caution">
    <text evidence="3">The sequence shown here is derived from an EMBL/GenBank/DDBJ whole genome shotgun (WGS) entry which is preliminary data.</text>
</comment>